<evidence type="ECO:0000256" key="12">
    <source>
        <dbReference type="ARBA" id="ARBA00023157"/>
    </source>
</evidence>
<comment type="subcellular location">
    <subcellularLocation>
        <location evidence="2">Endoplasmic reticulum membrane</location>
        <topology evidence="2">Single-pass type II membrane protein</topology>
    </subcellularLocation>
    <subcellularLocation>
        <location evidence="1">Golgi apparatus membrane</location>
        <topology evidence="1">Single-pass type II membrane protein</topology>
    </subcellularLocation>
</comment>
<evidence type="ECO:0000256" key="1">
    <source>
        <dbReference type="ARBA" id="ARBA00004323"/>
    </source>
</evidence>
<keyword evidence="16" id="KW-1185">Reference proteome</keyword>
<protein>
    <recommendedName>
        <fullName evidence="14">Peptide O-xylosyltransferase</fullName>
    </recommendedName>
</protein>
<evidence type="ECO:0000256" key="6">
    <source>
        <dbReference type="ARBA" id="ARBA00022723"/>
    </source>
</evidence>
<organism evidence="15 16">
    <name type="scientific">Cyclobacterium xiamenense</name>
    <dbReference type="NCBI Taxonomy" id="1297121"/>
    <lineage>
        <taxon>Bacteria</taxon>
        <taxon>Pseudomonadati</taxon>
        <taxon>Bacteroidota</taxon>
        <taxon>Cytophagia</taxon>
        <taxon>Cytophagales</taxon>
        <taxon>Cyclobacteriaceae</taxon>
        <taxon>Cyclobacterium</taxon>
    </lineage>
</organism>
<dbReference type="InterPro" id="IPR003406">
    <property type="entry name" value="Glyco_trans_14"/>
</dbReference>
<dbReference type="GO" id="GO:0050650">
    <property type="term" value="P:chondroitin sulfate proteoglycan biosynthetic process"/>
    <property type="evidence" value="ECO:0007669"/>
    <property type="project" value="TreeGrafter"/>
</dbReference>
<dbReference type="Pfam" id="PF02485">
    <property type="entry name" value="Branch"/>
    <property type="match status" value="1"/>
</dbReference>
<evidence type="ECO:0000256" key="7">
    <source>
        <dbReference type="ARBA" id="ARBA00022824"/>
    </source>
</evidence>
<dbReference type="GO" id="GO:0030158">
    <property type="term" value="F:protein xylosyltransferase activity"/>
    <property type="evidence" value="ECO:0007669"/>
    <property type="project" value="InterPro"/>
</dbReference>
<dbReference type="Proteomes" id="UP000199403">
    <property type="component" value="Unassembled WGS sequence"/>
</dbReference>
<keyword evidence="10" id="KW-0333">Golgi apparatus</keyword>
<dbReference type="OrthoDB" id="7943907at2"/>
<keyword evidence="5" id="KW-0812">Transmembrane</keyword>
<keyword evidence="12" id="KW-1015">Disulfide bond</keyword>
<evidence type="ECO:0000256" key="11">
    <source>
        <dbReference type="ARBA" id="ARBA00023136"/>
    </source>
</evidence>
<proteinExistence type="predicted"/>
<evidence type="ECO:0000256" key="13">
    <source>
        <dbReference type="ARBA" id="ARBA00023180"/>
    </source>
</evidence>
<dbReference type="RefSeq" id="WP_092174536.1">
    <property type="nucleotide sequence ID" value="NZ_FNZH01000003.1"/>
</dbReference>
<dbReference type="AlphaFoldDB" id="A0A1H6YTE8"/>
<dbReference type="GO" id="GO:0016020">
    <property type="term" value="C:membrane"/>
    <property type="evidence" value="ECO:0007669"/>
    <property type="project" value="InterPro"/>
</dbReference>
<dbReference type="GO" id="GO:0046872">
    <property type="term" value="F:metal ion binding"/>
    <property type="evidence" value="ECO:0007669"/>
    <property type="project" value="UniProtKB-KW"/>
</dbReference>
<evidence type="ECO:0000256" key="2">
    <source>
        <dbReference type="ARBA" id="ARBA00004648"/>
    </source>
</evidence>
<dbReference type="STRING" id="1416801.SAMN05192553_103687"/>
<evidence type="ECO:0000313" key="16">
    <source>
        <dbReference type="Proteomes" id="UP000199403"/>
    </source>
</evidence>
<accession>A0A1H6YTE8</accession>
<evidence type="ECO:0000256" key="8">
    <source>
        <dbReference type="ARBA" id="ARBA00022968"/>
    </source>
</evidence>
<sequence>MTINYLILAHTNPLQVKKLVEALNQDNVWFYVHIDRKEDALPYQDVLCEFPNLYLLPEEQRQRCTWGGIGIVSATLTMLRLLEEHKRDGYAVLMSGQDYPIRSNAYIRSYFQQNKGVDFISCFPLPSPYWTNGGLDRLRCYKIDLSDRRGDVVLLPSIQTSGFYRLESMKKLAKVLIRKKTGKLRVLLQRKAFPAYLEPYGGDTWWALKTETTSNILAYIQNHQELLTFMKHSNLPDEMLFHSIVQEIYKGSPEKIAHSPTFANWSGLDEPSPRTFEPEDLPRLKNLPFDFLFARKFDANRFPELLETLDEELRKPVTLAI</sequence>
<keyword evidence="11" id="KW-0472">Membrane</keyword>
<dbReference type="InterPro" id="IPR043538">
    <property type="entry name" value="XYLT"/>
</dbReference>
<evidence type="ECO:0000256" key="4">
    <source>
        <dbReference type="ARBA" id="ARBA00022679"/>
    </source>
</evidence>
<dbReference type="PANTHER" id="PTHR46025:SF3">
    <property type="entry name" value="XYLOSYLTRANSFERASE OXT"/>
    <property type="match status" value="1"/>
</dbReference>
<keyword evidence="3" id="KW-0328">Glycosyltransferase</keyword>
<evidence type="ECO:0000313" key="15">
    <source>
        <dbReference type="EMBL" id="SEJ39995.1"/>
    </source>
</evidence>
<dbReference type="EMBL" id="FNZH01000003">
    <property type="protein sequence ID" value="SEJ39995.1"/>
    <property type="molecule type" value="Genomic_DNA"/>
</dbReference>
<dbReference type="GO" id="GO:0015012">
    <property type="term" value="P:heparan sulfate proteoglycan biosynthetic process"/>
    <property type="evidence" value="ECO:0007669"/>
    <property type="project" value="TreeGrafter"/>
</dbReference>
<keyword evidence="8" id="KW-0735">Signal-anchor</keyword>
<evidence type="ECO:0000256" key="3">
    <source>
        <dbReference type="ARBA" id="ARBA00022676"/>
    </source>
</evidence>
<dbReference type="PANTHER" id="PTHR46025">
    <property type="entry name" value="XYLOSYLTRANSFERASE OXT"/>
    <property type="match status" value="1"/>
</dbReference>
<evidence type="ECO:0000256" key="10">
    <source>
        <dbReference type="ARBA" id="ARBA00023034"/>
    </source>
</evidence>
<evidence type="ECO:0000256" key="5">
    <source>
        <dbReference type="ARBA" id="ARBA00022692"/>
    </source>
</evidence>
<keyword evidence="4" id="KW-0808">Transferase</keyword>
<keyword evidence="6" id="KW-0479">Metal-binding</keyword>
<evidence type="ECO:0000256" key="9">
    <source>
        <dbReference type="ARBA" id="ARBA00022989"/>
    </source>
</evidence>
<keyword evidence="9" id="KW-1133">Transmembrane helix</keyword>
<keyword evidence="7" id="KW-0256">Endoplasmic reticulum</keyword>
<name>A0A1H6YTE8_9BACT</name>
<reference evidence="16" key="1">
    <citation type="submission" date="2016-10" db="EMBL/GenBank/DDBJ databases">
        <authorList>
            <person name="Varghese N."/>
            <person name="Submissions S."/>
        </authorList>
    </citation>
    <scope>NUCLEOTIDE SEQUENCE [LARGE SCALE GENOMIC DNA]</scope>
    <source>
        <strain evidence="16">IBRC-M 10761</strain>
    </source>
</reference>
<keyword evidence="13" id="KW-0325">Glycoprotein</keyword>
<evidence type="ECO:0000256" key="14">
    <source>
        <dbReference type="ARBA" id="ARBA00042865"/>
    </source>
</evidence>
<gene>
    <name evidence="15" type="ORF">SAMN05192553_103687</name>
</gene>